<keyword evidence="2" id="KW-0812">Transmembrane</keyword>
<name>A0A518GQM4_9PLAN</name>
<feature type="transmembrane region" description="Helical" evidence="2">
    <location>
        <begin position="151"/>
        <end position="171"/>
    </location>
</feature>
<organism evidence="3 4">
    <name type="scientific">Planctopirus ephydatiae</name>
    <dbReference type="NCBI Taxonomy" id="2528019"/>
    <lineage>
        <taxon>Bacteria</taxon>
        <taxon>Pseudomonadati</taxon>
        <taxon>Planctomycetota</taxon>
        <taxon>Planctomycetia</taxon>
        <taxon>Planctomycetales</taxon>
        <taxon>Planctomycetaceae</taxon>
        <taxon>Planctopirus</taxon>
    </lineage>
</organism>
<evidence type="ECO:0000256" key="2">
    <source>
        <dbReference type="SAM" id="Phobius"/>
    </source>
</evidence>
<sequence>MTIEFLCVHCQAHIRVPDRAGGRGGECPRCRKKIKVPKKSTLTASAPEAAPAPVPASGPATKSSAATKTTSSAIPAAAKATSIPKPNEHDELEIEFSSVDEATGEEVSPTASRLAAPSSVSGTVSPVEVPQTASKKPRTVKVRRRGDSNGLLMGVVAVILVTCLGGAGYWWSTQKSILKEQVKAYAQAPESLPKVSVRSTSLMVDEATREKVFKALERNQLPLLSSVMEIYISAKGDELDIAVNRGKQTQFVAVEIPTESPIREYFQKNFETLAKPQLDLLKTSGSEFVEAYGRQLSGKGTPGEIPRFRDSFALPQLVGPLGFHLVAKTGDGNSYRCVAEQGPLLWFLLPAGVKNFNVEGRPIGNQTFLPVQLQVTVTSDPLPDSKAEPVNPPPATQPAPGNMEMKDDEKGMKDPEEMPDKKGMVMEMKPDPAMKSDADMKPDPKTSADK</sequence>
<dbReference type="RefSeq" id="WP_145300849.1">
    <property type="nucleotide sequence ID" value="NZ_CP036299.1"/>
</dbReference>
<feature type="compositionally biased region" description="Basic and acidic residues" evidence="1">
    <location>
        <begin position="404"/>
        <end position="450"/>
    </location>
</feature>
<dbReference type="AlphaFoldDB" id="A0A518GQM4"/>
<evidence type="ECO:0000256" key="1">
    <source>
        <dbReference type="SAM" id="MobiDB-lite"/>
    </source>
</evidence>
<gene>
    <name evidence="3" type="ORF">Spb1_27840</name>
</gene>
<dbReference type="EMBL" id="CP036299">
    <property type="protein sequence ID" value="QDV30849.1"/>
    <property type="molecule type" value="Genomic_DNA"/>
</dbReference>
<dbReference type="OrthoDB" id="209478at2"/>
<feature type="region of interest" description="Disordered" evidence="1">
    <location>
        <begin position="37"/>
        <end position="141"/>
    </location>
</feature>
<keyword evidence="4" id="KW-1185">Reference proteome</keyword>
<evidence type="ECO:0000313" key="4">
    <source>
        <dbReference type="Proteomes" id="UP000315349"/>
    </source>
</evidence>
<feature type="compositionally biased region" description="Low complexity" evidence="1">
    <location>
        <begin position="57"/>
        <end position="85"/>
    </location>
</feature>
<dbReference type="KEGG" id="peh:Spb1_27840"/>
<keyword evidence="2" id="KW-1133">Transmembrane helix</keyword>
<accession>A0A518GQM4</accession>
<keyword evidence="2" id="KW-0472">Membrane</keyword>
<feature type="region of interest" description="Disordered" evidence="1">
    <location>
        <begin position="379"/>
        <end position="450"/>
    </location>
</feature>
<dbReference type="Proteomes" id="UP000315349">
    <property type="component" value="Chromosome"/>
</dbReference>
<protein>
    <submittedName>
        <fullName evidence="3">Uncharacterized protein</fullName>
    </submittedName>
</protein>
<reference evidence="3 4" key="1">
    <citation type="submission" date="2019-02" db="EMBL/GenBank/DDBJ databases">
        <title>Deep-cultivation of Planctomycetes and their phenomic and genomic characterization uncovers novel biology.</title>
        <authorList>
            <person name="Wiegand S."/>
            <person name="Jogler M."/>
            <person name="Boedeker C."/>
            <person name="Pinto D."/>
            <person name="Vollmers J."/>
            <person name="Rivas-Marin E."/>
            <person name="Kohn T."/>
            <person name="Peeters S.H."/>
            <person name="Heuer A."/>
            <person name="Rast P."/>
            <person name="Oberbeckmann S."/>
            <person name="Bunk B."/>
            <person name="Jeske O."/>
            <person name="Meyerdierks A."/>
            <person name="Storesund J.E."/>
            <person name="Kallscheuer N."/>
            <person name="Luecker S."/>
            <person name="Lage O.M."/>
            <person name="Pohl T."/>
            <person name="Merkel B.J."/>
            <person name="Hornburger P."/>
            <person name="Mueller R.-W."/>
            <person name="Bruemmer F."/>
            <person name="Labrenz M."/>
            <person name="Spormann A.M."/>
            <person name="Op den Camp H."/>
            <person name="Overmann J."/>
            <person name="Amann R."/>
            <person name="Jetten M.S.M."/>
            <person name="Mascher T."/>
            <person name="Medema M.H."/>
            <person name="Devos D.P."/>
            <person name="Kaster A.-K."/>
            <person name="Ovreas L."/>
            <person name="Rohde M."/>
            <person name="Galperin M.Y."/>
            <person name="Jogler C."/>
        </authorList>
    </citation>
    <scope>NUCLEOTIDE SEQUENCE [LARGE SCALE GENOMIC DNA]</scope>
    <source>
        <strain evidence="3 4">Spb1</strain>
    </source>
</reference>
<proteinExistence type="predicted"/>
<evidence type="ECO:0000313" key="3">
    <source>
        <dbReference type="EMBL" id="QDV30849.1"/>
    </source>
</evidence>